<dbReference type="EMBL" id="JGCY01000379">
    <property type="protein sequence ID" value="EXY73132.1"/>
    <property type="molecule type" value="Genomic_DNA"/>
</dbReference>
<dbReference type="Proteomes" id="UP000020529">
    <property type="component" value="Unassembled WGS sequence"/>
</dbReference>
<comment type="caution">
    <text evidence="1">The sequence shown here is derived from an EMBL/GenBank/DDBJ whole genome shotgun (WGS) entry which is preliminary data.</text>
</comment>
<name>A0A015SSA3_BACFG</name>
<organism evidence="1 2">
    <name type="scientific">Bacteroides fragilis str. 3988T(B)14</name>
    <dbReference type="NCBI Taxonomy" id="1339315"/>
    <lineage>
        <taxon>Bacteria</taxon>
        <taxon>Pseudomonadati</taxon>
        <taxon>Bacteroidota</taxon>
        <taxon>Bacteroidia</taxon>
        <taxon>Bacteroidales</taxon>
        <taxon>Bacteroidaceae</taxon>
        <taxon>Bacteroides</taxon>
    </lineage>
</organism>
<evidence type="ECO:0000313" key="1">
    <source>
        <dbReference type="EMBL" id="EXY73132.1"/>
    </source>
</evidence>
<evidence type="ECO:0000313" key="2">
    <source>
        <dbReference type="Proteomes" id="UP000020529"/>
    </source>
</evidence>
<dbReference type="PATRIC" id="fig|1339315.3.peg.3865"/>
<protein>
    <submittedName>
        <fullName evidence="1">Uncharacterized protein</fullName>
    </submittedName>
</protein>
<proteinExistence type="predicted"/>
<dbReference type="AlphaFoldDB" id="A0A015SSA3"/>
<gene>
    <name evidence="1" type="ORF">M124_3197</name>
</gene>
<sequence>MLLIKFGFSVGTNIRINRQRFMDWWGVYSFVVEINTCWLIGDE</sequence>
<reference evidence="1 2" key="1">
    <citation type="submission" date="2014-02" db="EMBL/GenBank/DDBJ databases">
        <authorList>
            <person name="Sears C."/>
            <person name="Carroll K."/>
            <person name="Sack B.R."/>
            <person name="Qadri F."/>
            <person name="Myers L.L."/>
            <person name="Chung G.-T."/>
            <person name="Escheverria P."/>
            <person name="Fraser C.M."/>
            <person name="Sadzewicz L."/>
            <person name="Shefchek K.A."/>
            <person name="Tallon L."/>
            <person name="Das S.P."/>
            <person name="Daugherty S."/>
            <person name="Mongodin E.F."/>
        </authorList>
    </citation>
    <scope>NUCLEOTIDE SEQUENCE [LARGE SCALE GENOMIC DNA]</scope>
    <source>
        <strain evidence="2">3988T(B)14</strain>
    </source>
</reference>
<accession>A0A015SSA3</accession>